<feature type="active site" description="Proton acceptor; for dehydratase activity" evidence="5">
    <location>
        <position position="897"/>
    </location>
</feature>
<dbReference type="SUPFAM" id="SSF50129">
    <property type="entry name" value="GroES-like"/>
    <property type="match status" value="1"/>
</dbReference>
<dbReference type="InterPro" id="IPR020806">
    <property type="entry name" value="PKS_PP-bd"/>
</dbReference>
<dbReference type="SMART" id="SM00823">
    <property type="entry name" value="PKS_PP"/>
    <property type="match status" value="1"/>
</dbReference>
<protein>
    <submittedName>
        <fullName evidence="11">Fatty acid synthase</fullName>
    </submittedName>
</protein>
<evidence type="ECO:0000259" key="8">
    <source>
        <dbReference type="PROSITE" id="PS52019"/>
    </source>
</evidence>
<dbReference type="GO" id="GO:0004312">
    <property type="term" value="F:fatty acid synthase activity"/>
    <property type="evidence" value="ECO:0007669"/>
    <property type="project" value="TreeGrafter"/>
</dbReference>
<reference evidence="9" key="1">
    <citation type="submission" date="2021-01" db="UniProtKB">
        <authorList>
            <consortium name="EnsemblMetazoa"/>
        </authorList>
    </citation>
    <scope>IDENTIFICATION</scope>
    <source>
        <strain evidence="9">DH4</strain>
    </source>
</reference>
<dbReference type="Gene3D" id="3.40.366.10">
    <property type="entry name" value="Malonyl-Coenzyme A Acyl Carrier Protein, domain 2"/>
    <property type="match status" value="1"/>
</dbReference>
<reference evidence="11" key="2">
    <citation type="submission" date="2025-04" db="UniProtKB">
        <authorList>
            <consortium name="RefSeq"/>
        </authorList>
    </citation>
    <scope>IDENTIFICATION</scope>
    <source>
        <strain evidence="11">DH4</strain>
        <tissue evidence="11">Whole body</tissue>
    </source>
</reference>
<gene>
    <name evidence="11" type="primary">LOC411959</name>
</gene>
<dbReference type="SUPFAM" id="SSF55048">
    <property type="entry name" value="Probable ACP-binding domain of malonyl-CoA ACP transacylase"/>
    <property type="match status" value="1"/>
</dbReference>
<dbReference type="InterPro" id="IPR032821">
    <property type="entry name" value="PKS_assoc"/>
</dbReference>
<dbReference type="OrthoDB" id="329835at2759"/>
<keyword evidence="4" id="KW-0511">Multifunctional enzyme</keyword>
<dbReference type="PANTHER" id="PTHR43775:SF23">
    <property type="entry name" value="FATTY ACID SYNTHASE 3"/>
    <property type="match status" value="1"/>
</dbReference>
<dbReference type="InterPro" id="IPR018201">
    <property type="entry name" value="Ketoacyl_synth_AS"/>
</dbReference>
<organism evidence="9">
    <name type="scientific">Apis mellifera</name>
    <name type="common">Honeybee</name>
    <dbReference type="NCBI Taxonomy" id="7460"/>
    <lineage>
        <taxon>Eukaryota</taxon>
        <taxon>Metazoa</taxon>
        <taxon>Ecdysozoa</taxon>
        <taxon>Arthropoda</taxon>
        <taxon>Hexapoda</taxon>
        <taxon>Insecta</taxon>
        <taxon>Pterygota</taxon>
        <taxon>Neoptera</taxon>
        <taxon>Endopterygota</taxon>
        <taxon>Hymenoptera</taxon>
        <taxon>Apocrita</taxon>
        <taxon>Aculeata</taxon>
        <taxon>Apoidea</taxon>
        <taxon>Anthophila</taxon>
        <taxon>Apidae</taxon>
        <taxon>Apis</taxon>
    </lineage>
</organism>
<dbReference type="SUPFAM" id="SSF52151">
    <property type="entry name" value="FabD/lysophospholipase-like"/>
    <property type="match status" value="1"/>
</dbReference>
<keyword evidence="1" id="KW-0596">Phosphopantetheine</keyword>
<dbReference type="CDD" id="cd00833">
    <property type="entry name" value="PKS"/>
    <property type="match status" value="1"/>
</dbReference>
<dbReference type="InterPro" id="IPR020843">
    <property type="entry name" value="ER"/>
</dbReference>
<dbReference type="SUPFAM" id="SSF51735">
    <property type="entry name" value="NAD(P)-binding Rossmann-fold domains"/>
    <property type="match status" value="2"/>
</dbReference>
<dbReference type="FunFam" id="3.40.50.720:FF:000209">
    <property type="entry name" value="Polyketide synthase Pks12"/>
    <property type="match status" value="1"/>
</dbReference>
<dbReference type="EnsemblMetazoa" id="XM_395426">
    <property type="protein sequence ID" value="XP_395426"/>
    <property type="gene ID" value="LOC411959"/>
</dbReference>
<dbReference type="SUPFAM" id="SSF53474">
    <property type="entry name" value="alpha/beta-Hydrolases"/>
    <property type="match status" value="1"/>
</dbReference>
<dbReference type="Gene3D" id="3.30.70.3290">
    <property type="match status" value="1"/>
</dbReference>
<dbReference type="InterPro" id="IPR050091">
    <property type="entry name" value="PKS_NRPS_Biosynth_Enz"/>
</dbReference>
<dbReference type="Gene3D" id="3.90.180.10">
    <property type="entry name" value="Medium-chain alcohol dehydrogenases, catalytic domain"/>
    <property type="match status" value="1"/>
</dbReference>
<dbReference type="InterPro" id="IPR057326">
    <property type="entry name" value="KR_dom"/>
</dbReference>
<accession>A0A7M7TFF0</accession>
<dbReference type="Pfam" id="PF00550">
    <property type="entry name" value="PP-binding"/>
    <property type="match status" value="1"/>
</dbReference>
<keyword evidence="2" id="KW-0597">Phosphoprotein</keyword>
<dbReference type="Pfam" id="PF16197">
    <property type="entry name" value="KAsynt_C_assoc"/>
    <property type="match status" value="1"/>
</dbReference>
<dbReference type="Proteomes" id="UP000005203">
    <property type="component" value="Linkage group LG8"/>
</dbReference>
<evidence type="ECO:0000259" key="7">
    <source>
        <dbReference type="PROSITE" id="PS52004"/>
    </source>
</evidence>
<dbReference type="InterPro" id="IPR016035">
    <property type="entry name" value="Acyl_Trfase/lysoPLipase"/>
</dbReference>
<feature type="active site" description="Proton donor; for dehydratase activity" evidence="5">
    <location>
        <position position="1048"/>
    </location>
</feature>
<dbReference type="InterPro" id="IPR014030">
    <property type="entry name" value="Ketoacyl_synth_N"/>
</dbReference>
<dbReference type="InterPro" id="IPR042104">
    <property type="entry name" value="PKS_dehydratase_sf"/>
</dbReference>
<feature type="domain" description="Carrier" evidence="6">
    <location>
        <begin position="2005"/>
        <end position="2085"/>
    </location>
</feature>
<dbReference type="PROSITE" id="PS50075">
    <property type="entry name" value="CARRIER"/>
    <property type="match status" value="1"/>
</dbReference>
<dbReference type="InterPro" id="IPR011032">
    <property type="entry name" value="GroES-like_sf"/>
</dbReference>
<dbReference type="Gene3D" id="3.10.129.110">
    <property type="entry name" value="Polyketide synthase dehydratase"/>
    <property type="match status" value="1"/>
</dbReference>
<dbReference type="Gene3D" id="3.40.47.10">
    <property type="match status" value="1"/>
</dbReference>
<dbReference type="SMART" id="SM00822">
    <property type="entry name" value="PKS_KR"/>
    <property type="match status" value="1"/>
</dbReference>
<evidence type="ECO:0000313" key="11">
    <source>
        <dbReference type="RefSeq" id="XP_395426.5"/>
    </source>
</evidence>
<dbReference type="InterPro" id="IPR020841">
    <property type="entry name" value="PKS_Beta-ketoAc_synthase_dom"/>
</dbReference>
<dbReference type="Pfam" id="PF02801">
    <property type="entry name" value="Ketoacyl-synt_C"/>
    <property type="match status" value="1"/>
</dbReference>
<dbReference type="InterPro" id="IPR049900">
    <property type="entry name" value="PKS_mFAS_DH"/>
</dbReference>
<sequence>MSFNVRDQLKKNYAVTEPGEEVVISGISGRFPESRNVIELKNNLMNKVDLITDNSTRWRQDHAEIPKAGGKVTDLNKFDAIFFGVHYKQAHTMDPMCRLLMEHAYEAVIDAGINPKLFKGSNTGVVIGSCVSESEKTWFYEKLQANGLGITGCSRAMLANRISYFMDLHGPSYVIDTACSSSMFALDQAYRLIRNGTCDAVIVGGSNLCLHPYVSLQFSRLGVLSPDCRCKSFDVRANGYGRSEAVSVVLLQKAKHAKRIYAELIYTKTNCDGYKEQGITFPACEIQKQLLTDFYNECNISPDKLAFLEAHGTGTAIGDPEELNAIDKVLCQNRTTPLKIGTIKSNIGHSEPASGVCSIAKVIIAMESGIIPPNINFTSPMKGVKCIEEGRVKVITEPTPWEGGYVGINSFGFGGANGHALLKSYAKEKVRNGAPSDDLPRLVVVSGRTEEALEVLLGHIESIPVDVEYIRLLYNVYSENISGYMFRGYTIVGSKISEKPSRQIQEYSNVKRPIWFVFSGMGSQWAGMGEALMRFPIFAKAIHKCDKVLKPHGIDIVDIITNKDKKVFDNILNSFVGIAAIQIGLVDLLMSVGIEPDNMIGHSVGELGCAYADGCFTAEQMILAAHSRGLASIETKMIQGSMAAIGLGYEEIKNICPPDIEVACHNGPDSCTISGPIQSMKEFVAKLQAKNIFAKEVPCSNIAYHSRYIADAGPKLLSYLKKVIPNPKARSSKWVSTSVPQSQWHTEAAKYSSAEYHTNNLLNSVLFAETATMIPSDAITIEIAPHGLLQAILKRSLDQNVINISLMHRNHKDNAEYFLQALGKLYNIGLQLQLANIYPHVEFPVSRGTPMISPYIRWEHSEDWYVEINTQRERISTAERTIEINLKDENYEYIMYHVIDGRNLIPAMGYLVMVWDMFSLMEGKFCDDMPVVFEDIRFERATSISSTGTVSLKIIIQKGSGRFEITEGSAIVATGTIRLELNPKQEMIEEKFLTKIEDEEVLTSNDIYTELRLRGYEYAGPFCSLKSSSLKGTRGHIAWMKNWAVFMDNMLQMKILGFDTRALYVPTGIRKMVIDTKFHNEIARHLTEENNMIPVTVYHDYDMIMAGGIEIRGLKANVIQRRKQKDEPTLEEYKFVANRDRAETSIEEMIILSTHIALECHNVRNPKILELVRQNDQVQSAEEPLIPIVSKALSNIAMIHPSLILAADPKQREKFLFSEHVAMIEPSKLPEDGSVFMVIGHDVMTNKRMDILEQFLLAISNHGFILLRESVVNEDIFSSLRNYNLNIVMEKSCEDRIWLLVKKAVEKRPGQRTKVVYAKNDEFGWVEEVKRAMNKDKDVINETSRLILVAQGDLENGVQGLAKCLAQEPNGEIVRTVIIQDENAPNFSLDDPFYSEQIDIDLVYNVLRPGKIWGTYRHLPYPEMKPTLIPHAYADLRVRGDLSSLQWIEGSIQPDQRDVVKVVYASLNFRDVMLATGKLMPETIMKSRMDNCFIGFEFCGIDANGRRVMGFVENKSISNLIRPHKLTVWPVPEEWSLEDAATVPSAYFTVFYAFFYFGRLRKGEKVLIHSGSGAVGQAAINVALAENCEVFTTVGTPEKRKFIRETFPSIDDDHIGNSRDTSFEQMVMRQTRGKGVDIVLNSLAEDKLQASVRCLGYRGRFLEIGKFDMSVNNQLGLDIFLKEISFHAVILDAIIFGHKRNVQEEIHHFINKQMAERNVKPLVRKCFEKNQLEEAFRYMAAGKHIGKILIKISDENTPLTKPILGYPRFNASKDKTYLIVGGLGGLGLEFTDWLIIHGARNLVIVSRNGIRTGYQRMKVETWKLYGINVSILSGMDATKLEDCEYILRTAEKQAPVDGIFNLAGLLRDGFIVNQTVESFEEVVKSKATTAKNLDVLSRKICPKLRHFVVFSSIACGRGNNGQSNYAFGNGVMERICERRVEEGFPGMAVQWGMIKDVGLAVKILKNKQVINGTMAQSIPSFLEELEKFLCQSRPIVSSYVIANKQGNVKEVANVLEAVMNIMNIKDLKRVSPTASLAELGMDSMIAVEIKQTLERDFDMFLSAQEIRVLNIAKLVEISGKSKKLVKVSKIDSEKLSGIKLFMKSLNVSILQNQYFIELPVKCEKKNEVFFISGLEGSHIIFSPLIPMLKVPATCLQLGIHDTDNTIEEMAECLLPHVLARSKDRRDFNIVAYSYGSIIALELVRRLEPYILIGHLTLIDGSPEYIKSIKTQYFAISNENEYQNKFLIEILSIIKSPTIEKFKFEINKCNTWDEKLDILIKHSTENIFKMYSKEILKAIVSFIYKRLSALDKYDPFSLPPIRTPITLLTPTIPAIEMADPTYGLKKLTSGTVTVHKIEGNHNSMLNNKKVAAIINGESLEDEEFFKENLKFPSEL</sequence>
<dbReference type="GO" id="GO:0006633">
    <property type="term" value="P:fatty acid biosynthetic process"/>
    <property type="evidence" value="ECO:0007669"/>
    <property type="project" value="UniProtKB-UniPathway"/>
</dbReference>
<dbReference type="InterPro" id="IPR036291">
    <property type="entry name" value="NAD(P)-bd_dom_sf"/>
</dbReference>
<evidence type="ECO:0000259" key="6">
    <source>
        <dbReference type="PROSITE" id="PS50075"/>
    </source>
</evidence>
<dbReference type="InterPro" id="IPR029058">
    <property type="entry name" value="AB_hydrolase_fold"/>
</dbReference>
<feature type="domain" description="PKS/mFAS DH" evidence="8">
    <location>
        <begin position="865"/>
        <end position="1128"/>
    </location>
</feature>
<dbReference type="GO" id="GO:0031177">
    <property type="term" value="F:phosphopantetheine binding"/>
    <property type="evidence" value="ECO:0007669"/>
    <property type="project" value="InterPro"/>
</dbReference>
<keyword evidence="3" id="KW-0808">Transferase</keyword>
<dbReference type="Gene3D" id="3.40.50.1820">
    <property type="entry name" value="alpha/beta hydrolase"/>
    <property type="match status" value="1"/>
</dbReference>
<keyword evidence="10" id="KW-1185">Reference proteome</keyword>
<evidence type="ECO:0000313" key="9">
    <source>
        <dbReference type="EnsemblMetazoa" id="XP_395426"/>
    </source>
</evidence>
<dbReference type="InterPro" id="IPR036736">
    <property type="entry name" value="ACP-like_sf"/>
</dbReference>
<dbReference type="UniPathway" id="UPA00094"/>
<evidence type="ECO:0000313" key="10">
    <source>
        <dbReference type="Proteomes" id="UP000005203"/>
    </source>
</evidence>
<dbReference type="GO" id="GO:0016491">
    <property type="term" value="F:oxidoreductase activity"/>
    <property type="evidence" value="ECO:0007669"/>
    <property type="project" value="InterPro"/>
</dbReference>
<dbReference type="SMART" id="SM00827">
    <property type="entry name" value="PKS_AT"/>
    <property type="match status" value="1"/>
</dbReference>
<dbReference type="InterPro" id="IPR016036">
    <property type="entry name" value="Malonyl_transacylase_ACP-bd"/>
</dbReference>
<dbReference type="GeneID" id="411959"/>
<evidence type="ECO:0000256" key="4">
    <source>
        <dbReference type="ARBA" id="ARBA00023268"/>
    </source>
</evidence>
<dbReference type="InterPro" id="IPR014043">
    <property type="entry name" value="Acyl_transferase_dom"/>
</dbReference>
<dbReference type="InterPro" id="IPR014031">
    <property type="entry name" value="Ketoacyl_synth_C"/>
</dbReference>
<dbReference type="PROSITE" id="PS52004">
    <property type="entry name" value="KS3_2"/>
    <property type="match status" value="1"/>
</dbReference>
<dbReference type="InterPro" id="IPR049391">
    <property type="entry name" value="FAS_pseudo-KR"/>
</dbReference>
<dbReference type="SUPFAM" id="SSF47336">
    <property type="entry name" value="ACP-like"/>
    <property type="match status" value="1"/>
</dbReference>
<proteinExistence type="predicted"/>
<dbReference type="KEGG" id="ame:411959"/>
<dbReference type="InterPro" id="IPR013968">
    <property type="entry name" value="PKS_KR"/>
</dbReference>
<dbReference type="InterPro" id="IPR001227">
    <property type="entry name" value="Ac_transferase_dom_sf"/>
</dbReference>
<dbReference type="SMART" id="SM00829">
    <property type="entry name" value="PKS_ER"/>
    <property type="match status" value="1"/>
</dbReference>
<dbReference type="CDD" id="cd05195">
    <property type="entry name" value="enoyl_red"/>
    <property type="match status" value="1"/>
</dbReference>
<dbReference type="Pfam" id="PF13602">
    <property type="entry name" value="ADH_zinc_N_2"/>
    <property type="match status" value="1"/>
</dbReference>
<dbReference type="GO" id="GO:0004315">
    <property type="term" value="F:3-oxoacyl-[acyl-carrier-protein] synthase activity"/>
    <property type="evidence" value="ECO:0007669"/>
    <property type="project" value="InterPro"/>
</dbReference>
<dbReference type="Gene3D" id="1.10.1200.10">
    <property type="entry name" value="ACP-like"/>
    <property type="match status" value="1"/>
</dbReference>
<dbReference type="PROSITE" id="PS52019">
    <property type="entry name" value="PKS_MFAS_DH"/>
    <property type="match status" value="1"/>
</dbReference>
<dbReference type="Pfam" id="PF00109">
    <property type="entry name" value="ketoacyl-synt"/>
    <property type="match status" value="1"/>
</dbReference>
<accession>A0A8B9B1N1</accession>
<dbReference type="PROSITE" id="PS00606">
    <property type="entry name" value="KS3_1"/>
    <property type="match status" value="1"/>
</dbReference>
<evidence type="ECO:0000256" key="5">
    <source>
        <dbReference type="PROSITE-ProRule" id="PRU01363"/>
    </source>
</evidence>
<evidence type="ECO:0000256" key="2">
    <source>
        <dbReference type="ARBA" id="ARBA00022553"/>
    </source>
</evidence>
<dbReference type="RefSeq" id="XP_395426.5">
    <property type="nucleotide sequence ID" value="XM_395426.7"/>
</dbReference>
<dbReference type="Pfam" id="PF21149">
    <property type="entry name" value="FAS_pseudo-KR"/>
    <property type="match status" value="1"/>
</dbReference>
<evidence type="ECO:0000256" key="1">
    <source>
        <dbReference type="ARBA" id="ARBA00022450"/>
    </source>
</evidence>
<dbReference type="InterPro" id="IPR009081">
    <property type="entry name" value="PP-bd_ACP"/>
</dbReference>
<evidence type="ECO:0000256" key="3">
    <source>
        <dbReference type="ARBA" id="ARBA00022679"/>
    </source>
</evidence>
<dbReference type="PANTHER" id="PTHR43775">
    <property type="entry name" value="FATTY ACID SYNTHASE"/>
    <property type="match status" value="1"/>
</dbReference>
<dbReference type="InterPro" id="IPR016039">
    <property type="entry name" value="Thiolase-like"/>
</dbReference>
<feature type="region of interest" description="C-terminal hotdog fold" evidence="5">
    <location>
        <begin position="999"/>
        <end position="1128"/>
    </location>
</feature>
<dbReference type="SMART" id="SM00825">
    <property type="entry name" value="PKS_KS"/>
    <property type="match status" value="1"/>
</dbReference>
<dbReference type="Pfam" id="PF08659">
    <property type="entry name" value="KR"/>
    <property type="match status" value="1"/>
</dbReference>
<dbReference type="Pfam" id="PF00698">
    <property type="entry name" value="Acyl_transf_1"/>
    <property type="match status" value="1"/>
</dbReference>
<dbReference type="SUPFAM" id="SSF53901">
    <property type="entry name" value="Thiolase-like"/>
    <property type="match status" value="1"/>
</dbReference>
<feature type="region of interest" description="N-terminal hotdog fold" evidence="5">
    <location>
        <begin position="865"/>
        <end position="986"/>
    </location>
</feature>
<dbReference type="Gene3D" id="3.40.50.720">
    <property type="entry name" value="NAD(P)-binding Rossmann-like Domain"/>
    <property type="match status" value="1"/>
</dbReference>
<feature type="domain" description="Ketosynthase family 3 (KS3)" evidence="7">
    <location>
        <begin position="19"/>
        <end position="424"/>
    </location>
</feature>
<name>A0A7M7TFF0_APIME</name>